<dbReference type="SUPFAM" id="SSF52540">
    <property type="entry name" value="P-loop containing nucleoside triphosphate hydrolases"/>
    <property type="match status" value="1"/>
</dbReference>
<dbReference type="InterPro" id="IPR050764">
    <property type="entry name" value="CbbQ/NirQ/NorQ/GpvN"/>
</dbReference>
<evidence type="ECO:0000259" key="3">
    <source>
        <dbReference type="Pfam" id="PF07726"/>
    </source>
</evidence>
<protein>
    <recommendedName>
        <fullName evidence="3">ATPase AAA-3 domain-containing protein</fullName>
    </recommendedName>
</protein>
<dbReference type="Pfam" id="PF07726">
    <property type="entry name" value="AAA_3"/>
    <property type="match status" value="1"/>
</dbReference>
<sequence>MTNIASVSEQVDDDVVQHVDSLVETMGRVRDHVGTLIFGQQEVLNQVLITLLSGGHVLLVGVPGLAKTRLTEILGTVLGLSEKRVQFTPDLMPADILGSEVLEEGETGRRSFRFIEGPAFCQLLMADEINRASPRTQSALLQAMQEREVSVAGQPRALPNPFHVIATQNPIEQEGTYPLPEAQLDRFLMQVDIDYPQLDDEWKMLVETTSAAT</sequence>
<dbReference type="EMBL" id="UINC01209301">
    <property type="protein sequence ID" value="SVE32266.1"/>
    <property type="molecule type" value="Genomic_DNA"/>
</dbReference>
<dbReference type="PANTHER" id="PTHR42759:SF1">
    <property type="entry name" value="MAGNESIUM-CHELATASE SUBUNIT CHLD"/>
    <property type="match status" value="1"/>
</dbReference>
<name>A0A383CIR7_9ZZZZ</name>
<feature type="non-terminal residue" evidence="4">
    <location>
        <position position="213"/>
    </location>
</feature>
<keyword evidence="2" id="KW-0067">ATP-binding</keyword>
<evidence type="ECO:0000256" key="1">
    <source>
        <dbReference type="ARBA" id="ARBA00022741"/>
    </source>
</evidence>
<feature type="domain" description="ATPase AAA-3" evidence="3">
    <location>
        <begin position="56"/>
        <end position="189"/>
    </location>
</feature>
<dbReference type="PANTHER" id="PTHR42759">
    <property type="entry name" value="MOXR FAMILY PROTEIN"/>
    <property type="match status" value="1"/>
</dbReference>
<evidence type="ECO:0000256" key="2">
    <source>
        <dbReference type="ARBA" id="ARBA00022840"/>
    </source>
</evidence>
<evidence type="ECO:0000313" key="4">
    <source>
        <dbReference type="EMBL" id="SVE32266.1"/>
    </source>
</evidence>
<dbReference type="GO" id="GO:0016887">
    <property type="term" value="F:ATP hydrolysis activity"/>
    <property type="evidence" value="ECO:0007669"/>
    <property type="project" value="InterPro"/>
</dbReference>
<dbReference type="AlphaFoldDB" id="A0A383CIR7"/>
<dbReference type="FunFam" id="3.40.50.300:FF:000640">
    <property type="entry name" value="MoxR family ATPase"/>
    <property type="match status" value="1"/>
</dbReference>
<dbReference type="InterPro" id="IPR011703">
    <property type="entry name" value="ATPase_AAA-3"/>
</dbReference>
<reference evidence="4" key="1">
    <citation type="submission" date="2018-05" db="EMBL/GenBank/DDBJ databases">
        <authorList>
            <person name="Lanie J.A."/>
            <person name="Ng W.-L."/>
            <person name="Kazmierczak K.M."/>
            <person name="Andrzejewski T.M."/>
            <person name="Davidsen T.M."/>
            <person name="Wayne K.J."/>
            <person name="Tettelin H."/>
            <person name="Glass J.I."/>
            <person name="Rusch D."/>
            <person name="Podicherti R."/>
            <person name="Tsui H.-C.T."/>
            <person name="Winkler M.E."/>
        </authorList>
    </citation>
    <scope>NUCLEOTIDE SEQUENCE</scope>
</reference>
<dbReference type="InterPro" id="IPR027417">
    <property type="entry name" value="P-loop_NTPase"/>
</dbReference>
<proteinExistence type="predicted"/>
<dbReference type="GO" id="GO:0005524">
    <property type="term" value="F:ATP binding"/>
    <property type="evidence" value="ECO:0007669"/>
    <property type="project" value="UniProtKB-KW"/>
</dbReference>
<accession>A0A383CIR7</accession>
<dbReference type="CDD" id="cd00009">
    <property type="entry name" value="AAA"/>
    <property type="match status" value="1"/>
</dbReference>
<gene>
    <name evidence="4" type="ORF">METZ01_LOCUS485120</name>
</gene>
<keyword evidence="1" id="KW-0547">Nucleotide-binding</keyword>
<dbReference type="Gene3D" id="3.40.50.300">
    <property type="entry name" value="P-loop containing nucleotide triphosphate hydrolases"/>
    <property type="match status" value="1"/>
</dbReference>
<organism evidence="4">
    <name type="scientific">marine metagenome</name>
    <dbReference type="NCBI Taxonomy" id="408172"/>
    <lineage>
        <taxon>unclassified sequences</taxon>
        <taxon>metagenomes</taxon>
        <taxon>ecological metagenomes</taxon>
    </lineage>
</organism>